<feature type="chain" id="PRO_5038934299" description="Outer membrane protein beta-barrel domain-containing protein" evidence="1">
    <location>
        <begin position="22"/>
        <end position="280"/>
    </location>
</feature>
<dbReference type="Proteomes" id="UP000812270">
    <property type="component" value="Unassembled WGS sequence"/>
</dbReference>
<evidence type="ECO:0000313" key="2">
    <source>
        <dbReference type="EMBL" id="MBV4359332.1"/>
    </source>
</evidence>
<dbReference type="RefSeq" id="WP_217793408.1">
    <property type="nucleotide sequence ID" value="NZ_JAHSPG010000015.1"/>
</dbReference>
<protein>
    <recommendedName>
        <fullName evidence="4">Outer membrane protein beta-barrel domain-containing protein</fullName>
    </recommendedName>
</protein>
<proteinExistence type="predicted"/>
<dbReference type="AlphaFoldDB" id="A0A9E2SDF2"/>
<organism evidence="2 3">
    <name type="scientific">Pinibacter aurantiacus</name>
    <dbReference type="NCBI Taxonomy" id="2851599"/>
    <lineage>
        <taxon>Bacteria</taxon>
        <taxon>Pseudomonadati</taxon>
        <taxon>Bacteroidota</taxon>
        <taxon>Chitinophagia</taxon>
        <taxon>Chitinophagales</taxon>
        <taxon>Chitinophagaceae</taxon>
        <taxon>Pinibacter</taxon>
    </lineage>
</organism>
<keyword evidence="1" id="KW-0732">Signal</keyword>
<dbReference type="EMBL" id="JAHSPG010000015">
    <property type="protein sequence ID" value="MBV4359332.1"/>
    <property type="molecule type" value="Genomic_DNA"/>
</dbReference>
<evidence type="ECO:0008006" key="4">
    <source>
        <dbReference type="Google" id="ProtNLM"/>
    </source>
</evidence>
<keyword evidence="3" id="KW-1185">Reference proteome</keyword>
<reference evidence="2" key="1">
    <citation type="submission" date="2021-06" db="EMBL/GenBank/DDBJ databases">
        <authorList>
            <person name="Huq M.A."/>
        </authorList>
    </citation>
    <scope>NUCLEOTIDE SEQUENCE</scope>
    <source>
        <strain evidence="2">MAH-26</strain>
    </source>
</reference>
<comment type="caution">
    <text evidence="2">The sequence shown here is derived from an EMBL/GenBank/DDBJ whole genome shotgun (WGS) entry which is preliminary data.</text>
</comment>
<sequence length="280" mass="31790">MNLVRIICFLLLLATSLPIFAQEKNQWENFHKGKRKKTWDKRYENKSTYFTSFGLGGSVPLVKPNNTPMGSLMLYSSDVYVQPFAMDIFVYKKWGFEINFKIHPAPYGADYGFDTVHGFVTRFDYYIDSKYGNRYCDSVTGNSYGTKFVVNALTGPVYKFSKGRVLVVSKLLFGINTFGFNTGKAMLQEKNGGDLIDLTYAPQRKEKVSFAISPGLSVSYRATKWLGANLDISYYRSSVSNSYTEESYSHKTNQTTISVTHDSFRAQWLTIGAGISILWK</sequence>
<evidence type="ECO:0000313" key="3">
    <source>
        <dbReference type="Proteomes" id="UP000812270"/>
    </source>
</evidence>
<feature type="signal peptide" evidence="1">
    <location>
        <begin position="1"/>
        <end position="21"/>
    </location>
</feature>
<evidence type="ECO:0000256" key="1">
    <source>
        <dbReference type="SAM" id="SignalP"/>
    </source>
</evidence>
<gene>
    <name evidence="2" type="ORF">KTO63_19340</name>
</gene>
<name>A0A9E2SDF2_9BACT</name>
<accession>A0A9E2SDF2</accession>